<name>A0A0B7ANF1_9EUPU</name>
<feature type="non-terminal residue" evidence="2">
    <location>
        <position position="76"/>
    </location>
</feature>
<sequence>VLEDLDYVDDIGLLTSRYEDAQRKLDILSRTAQTIELQINIVKTKVMRNNHKLESSIVLQNEVIEEVQNFVYLGST</sequence>
<organism evidence="2">
    <name type="scientific">Arion vulgaris</name>
    <dbReference type="NCBI Taxonomy" id="1028688"/>
    <lineage>
        <taxon>Eukaryota</taxon>
        <taxon>Metazoa</taxon>
        <taxon>Spiralia</taxon>
        <taxon>Lophotrochozoa</taxon>
        <taxon>Mollusca</taxon>
        <taxon>Gastropoda</taxon>
        <taxon>Heterobranchia</taxon>
        <taxon>Euthyneura</taxon>
        <taxon>Panpulmonata</taxon>
        <taxon>Eupulmonata</taxon>
        <taxon>Stylommatophora</taxon>
        <taxon>Helicina</taxon>
        <taxon>Arionoidea</taxon>
        <taxon>Arionidae</taxon>
        <taxon>Arion</taxon>
    </lineage>
</organism>
<gene>
    <name evidence="2" type="primary">ORF132250</name>
</gene>
<proteinExistence type="predicted"/>
<feature type="non-terminal residue" evidence="2">
    <location>
        <position position="1"/>
    </location>
</feature>
<feature type="domain" description="Reverse transcriptase" evidence="1">
    <location>
        <begin position="1"/>
        <end position="76"/>
    </location>
</feature>
<protein>
    <recommendedName>
        <fullName evidence="1">Reverse transcriptase domain-containing protein</fullName>
    </recommendedName>
</protein>
<reference evidence="2" key="1">
    <citation type="submission" date="2014-12" db="EMBL/GenBank/DDBJ databases">
        <title>Insight into the proteome of Arion vulgaris.</title>
        <authorList>
            <person name="Aradska J."/>
            <person name="Bulat T."/>
            <person name="Smidak R."/>
            <person name="Sarate P."/>
            <person name="Gangsoo J."/>
            <person name="Sialana F."/>
            <person name="Bilban M."/>
            <person name="Lubec G."/>
        </authorList>
    </citation>
    <scope>NUCLEOTIDE SEQUENCE</scope>
    <source>
        <tissue evidence="2">Skin</tissue>
    </source>
</reference>
<dbReference type="EMBL" id="HACG01035689">
    <property type="protein sequence ID" value="CEK82554.1"/>
    <property type="molecule type" value="Transcribed_RNA"/>
</dbReference>
<evidence type="ECO:0000259" key="1">
    <source>
        <dbReference type="PROSITE" id="PS50878"/>
    </source>
</evidence>
<evidence type="ECO:0000313" key="2">
    <source>
        <dbReference type="EMBL" id="CEK82554.1"/>
    </source>
</evidence>
<dbReference type="InterPro" id="IPR000477">
    <property type="entry name" value="RT_dom"/>
</dbReference>
<dbReference type="PROSITE" id="PS50878">
    <property type="entry name" value="RT_POL"/>
    <property type="match status" value="1"/>
</dbReference>
<dbReference type="AlphaFoldDB" id="A0A0B7ANF1"/>
<accession>A0A0B7ANF1</accession>